<evidence type="ECO:0000313" key="2">
    <source>
        <dbReference type="WBParaSite" id="ACRNAN_scaffold31606.g24936.t1"/>
    </source>
</evidence>
<protein>
    <submittedName>
        <fullName evidence="2">Uncharacterized protein</fullName>
    </submittedName>
</protein>
<reference evidence="2" key="1">
    <citation type="submission" date="2022-11" db="UniProtKB">
        <authorList>
            <consortium name="WormBaseParasite"/>
        </authorList>
    </citation>
    <scope>IDENTIFICATION</scope>
</reference>
<dbReference type="Proteomes" id="UP000887540">
    <property type="component" value="Unplaced"/>
</dbReference>
<proteinExistence type="predicted"/>
<organism evidence="1 2">
    <name type="scientific">Acrobeloides nanus</name>
    <dbReference type="NCBI Taxonomy" id="290746"/>
    <lineage>
        <taxon>Eukaryota</taxon>
        <taxon>Metazoa</taxon>
        <taxon>Ecdysozoa</taxon>
        <taxon>Nematoda</taxon>
        <taxon>Chromadorea</taxon>
        <taxon>Rhabditida</taxon>
        <taxon>Tylenchina</taxon>
        <taxon>Cephalobomorpha</taxon>
        <taxon>Cephaloboidea</taxon>
        <taxon>Cephalobidae</taxon>
        <taxon>Acrobeloides</taxon>
    </lineage>
</organism>
<accession>A0A914DN79</accession>
<keyword evidence="1" id="KW-1185">Reference proteome</keyword>
<evidence type="ECO:0000313" key="1">
    <source>
        <dbReference type="Proteomes" id="UP000887540"/>
    </source>
</evidence>
<dbReference type="AlphaFoldDB" id="A0A914DN79"/>
<dbReference type="WBParaSite" id="ACRNAN_scaffold31606.g24936.t1">
    <property type="protein sequence ID" value="ACRNAN_scaffold31606.g24936.t1"/>
    <property type="gene ID" value="ACRNAN_scaffold31606.g24936"/>
</dbReference>
<name>A0A914DN79_9BILA</name>
<sequence>MAGLDYHFMLFRLRKDCDLEDVEVRYREFMLGGDDIDFGLVTRSYTALKSYLEN</sequence>